<comment type="caution">
    <text evidence="2">The sequence shown here is derived from an EMBL/GenBank/DDBJ whole genome shotgun (WGS) entry which is preliminary data.</text>
</comment>
<protein>
    <submittedName>
        <fullName evidence="2">Uncharacterized protein</fullName>
    </submittedName>
</protein>
<evidence type="ECO:0000313" key="3">
    <source>
        <dbReference type="Proteomes" id="UP000051487"/>
    </source>
</evidence>
<accession>A0AAN4T8N2</accession>
<dbReference type="EMBL" id="BCLY01000004">
    <property type="protein sequence ID" value="GAQ05288.1"/>
    <property type="molecule type" value="Genomic_DNA"/>
</dbReference>
<reference evidence="2 3" key="1">
    <citation type="submission" date="2015-11" db="EMBL/GenBank/DDBJ databases">
        <title>Aspergillus lentulus strain IFM 54703T.</title>
        <authorList>
            <person name="Kusuya Y."/>
            <person name="Sakai K."/>
            <person name="Kamei K."/>
            <person name="Takahashi H."/>
            <person name="Yaguchi T."/>
        </authorList>
    </citation>
    <scope>NUCLEOTIDE SEQUENCE [LARGE SCALE GENOMIC DNA]</scope>
    <source>
        <strain evidence="2 3">IFM 54703</strain>
    </source>
</reference>
<dbReference type="Proteomes" id="UP000051487">
    <property type="component" value="Unassembled WGS sequence"/>
</dbReference>
<dbReference type="AlphaFoldDB" id="A0AAN4T8N2"/>
<gene>
    <name evidence="2" type="ORF">ALT_2609</name>
</gene>
<feature type="region of interest" description="Disordered" evidence="1">
    <location>
        <begin position="38"/>
        <end position="186"/>
    </location>
</feature>
<name>A0AAN4T8N2_ASPLE</name>
<organism evidence="2 3">
    <name type="scientific">Aspergillus lentulus</name>
    <dbReference type="NCBI Taxonomy" id="293939"/>
    <lineage>
        <taxon>Eukaryota</taxon>
        <taxon>Fungi</taxon>
        <taxon>Dikarya</taxon>
        <taxon>Ascomycota</taxon>
        <taxon>Pezizomycotina</taxon>
        <taxon>Eurotiomycetes</taxon>
        <taxon>Eurotiomycetidae</taxon>
        <taxon>Eurotiales</taxon>
        <taxon>Aspergillaceae</taxon>
        <taxon>Aspergillus</taxon>
        <taxon>Aspergillus subgen. Fumigati</taxon>
    </lineage>
</organism>
<evidence type="ECO:0000256" key="1">
    <source>
        <dbReference type="SAM" id="MobiDB-lite"/>
    </source>
</evidence>
<proteinExistence type="predicted"/>
<feature type="compositionally biased region" description="Gly residues" evidence="1">
    <location>
        <begin position="143"/>
        <end position="159"/>
    </location>
</feature>
<evidence type="ECO:0000313" key="2">
    <source>
        <dbReference type="EMBL" id="GAQ05288.1"/>
    </source>
</evidence>
<sequence length="186" mass="19437">MPSSNHHDEQPRVAKPGISLKKALIGGSGLALLASGNLGQATASPDGALAVRNPGQPDSATVPTALEGTYHEADAQQESEDMSFSPSASVLPEVPVNRPRTPQGRGRGRGGNPRGGRVLRRAVRRETINEEDEMLPRSAQRGRGCGVVRGGCGRGAGRGVGRRSPSNQAMHTVDENEEDAHSPKGN</sequence>